<dbReference type="Pfam" id="PF03372">
    <property type="entry name" value="Exo_endo_phos"/>
    <property type="match status" value="1"/>
</dbReference>
<keyword evidence="3" id="KW-0732">Signal</keyword>
<keyword evidence="2" id="KW-1133">Transmembrane helix</keyword>
<name>A0A5J6Z7U2_9CORY</name>
<dbReference type="SUPFAM" id="SSF56219">
    <property type="entry name" value="DNase I-like"/>
    <property type="match status" value="1"/>
</dbReference>
<dbReference type="Proteomes" id="UP000326711">
    <property type="component" value="Chromosome"/>
</dbReference>
<keyword evidence="5" id="KW-0269">Exonuclease</keyword>
<evidence type="ECO:0000259" key="4">
    <source>
        <dbReference type="Pfam" id="PF03372"/>
    </source>
</evidence>
<keyword evidence="2" id="KW-0472">Membrane</keyword>
<dbReference type="PROSITE" id="PS51318">
    <property type="entry name" value="TAT"/>
    <property type="match status" value="1"/>
</dbReference>
<evidence type="ECO:0000256" key="1">
    <source>
        <dbReference type="SAM" id="MobiDB-lite"/>
    </source>
</evidence>
<dbReference type="InterPro" id="IPR006311">
    <property type="entry name" value="TAT_signal"/>
</dbReference>
<feature type="domain" description="Endonuclease/exonuclease/phosphatase" evidence="4">
    <location>
        <begin position="395"/>
        <end position="665"/>
    </location>
</feature>
<keyword evidence="6" id="KW-1185">Reference proteome</keyword>
<proteinExistence type="predicted"/>
<reference evidence="6" key="1">
    <citation type="submission" date="2019-10" db="EMBL/GenBank/DDBJ databases">
        <title>Complete genome sequence of Corynebacterium urogenitalis DSM 108747, isolated from the genital tract of a cow.</title>
        <authorList>
            <person name="Ruckert C."/>
            <person name="Ballas P."/>
            <person name="Wagener K."/>
            <person name="Drillich M."/>
            <person name="Kaempfer P."/>
            <person name="Busse H.-J."/>
            <person name="Ehling-Schulz M."/>
        </authorList>
    </citation>
    <scope>NUCLEOTIDE SEQUENCE [LARGE SCALE GENOMIC DNA]</scope>
    <source>
        <strain evidence="6">LMM 1652</strain>
    </source>
</reference>
<keyword evidence="5" id="KW-0540">Nuclease</keyword>
<feature type="region of interest" description="Disordered" evidence="1">
    <location>
        <begin position="51"/>
        <end position="95"/>
    </location>
</feature>
<evidence type="ECO:0000313" key="5">
    <source>
        <dbReference type="EMBL" id="QFQ02431.1"/>
    </source>
</evidence>
<dbReference type="KEGG" id="cuo:CUROG_05300"/>
<dbReference type="EMBL" id="CP045032">
    <property type="protein sequence ID" value="QFQ02431.1"/>
    <property type="molecule type" value="Genomic_DNA"/>
</dbReference>
<keyword evidence="5" id="KW-0255">Endonuclease</keyword>
<feature type="transmembrane region" description="Helical" evidence="2">
    <location>
        <begin position="700"/>
        <end position="724"/>
    </location>
</feature>
<dbReference type="Gene3D" id="3.60.10.10">
    <property type="entry name" value="Endonuclease/exonuclease/phosphatase"/>
    <property type="match status" value="1"/>
</dbReference>
<dbReference type="PANTHER" id="PTHR42834">
    <property type="entry name" value="ENDONUCLEASE/EXONUCLEASE/PHOSPHATASE FAMILY PROTEIN (AFU_ORTHOLOGUE AFUA_3G09210)"/>
    <property type="match status" value="1"/>
</dbReference>
<evidence type="ECO:0000256" key="2">
    <source>
        <dbReference type="SAM" id="Phobius"/>
    </source>
</evidence>
<keyword evidence="2" id="KW-0812">Transmembrane</keyword>
<dbReference type="CDD" id="cd04486">
    <property type="entry name" value="YhcR_OBF_like"/>
    <property type="match status" value="1"/>
</dbReference>
<dbReference type="GO" id="GO:0004519">
    <property type="term" value="F:endonuclease activity"/>
    <property type="evidence" value="ECO:0007669"/>
    <property type="project" value="UniProtKB-KW"/>
</dbReference>
<dbReference type="PANTHER" id="PTHR42834:SF1">
    <property type="entry name" value="ENDONUCLEASE_EXONUCLEASE_PHOSPHATASE FAMILY PROTEIN (AFU_ORTHOLOGUE AFUA_3G09210)"/>
    <property type="match status" value="1"/>
</dbReference>
<feature type="signal peptide" evidence="3">
    <location>
        <begin position="1"/>
        <end position="30"/>
    </location>
</feature>
<protein>
    <submittedName>
        <fullName evidence="5">Endonuclease/Exonuclease/phosphatase family protein</fullName>
    </submittedName>
</protein>
<accession>A0A5J6Z7U2</accession>
<dbReference type="RefSeq" id="WP_236640488.1">
    <property type="nucleotide sequence ID" value="NZ_CP045032.1"/>
</dbReference>
<dbReference type="InterPro" id="IPR005135">
    <property type="entry name" value="Endo/exonuclease/phosphatase"/>
</dbReference>
<dbReference type="NCBIfam" id="NF033681">
    <property type="entry name" value="ExeM_NucH_DNase"/>
    <property type="match status" value="1"/>
</dbReference>
<dbReference type="InterPro" id="IPR036691">
    <property type="entry name" value="Endo/exonu/phosph_ase_sf"/>
</dbReference>
<sequence length="729" mass="78294" precursor="true">MKSSPSSRPGQRVTRRTMSTCVVLSSLALAAGHVAVPSAIATPAGDNVVISEAYGGGGSQPETPDEPVTPDTPASRVSISDIQGRGENSPLSGKRVKTAGWVSASYPEGGLDGFFIQTGGESALRSAGEASNAVFVYTGTDDAPDLGECVIVTGTAGEFKGSTQLSQVKVEKSSNPGQDCGEQLEPITASIPTDPAVREANEGMLFQPRATYTVTNNYELNSFGSVDLIEGEEPAYQATAKVAPGSEATAYEENNRRKVITLDDAATVNYFQNDAAKDTPLPYLSTKEGIRSLRTGDNVTFQQPVVLAYNFNKWGLQPTQRVTGRTDRSELPITWEDSRIQEVNGPRAVGGTHSIASFNVLNYFIDLGQDEPGCKAYEDRAGTPVTTNNCEVRGAYTPEALNDQQEKIVSAINTLDVSVLGLEEIQNSASFGQDRDAALAHLVDALNTNGGQWEYVKSPGKTPENEDAIRTAFIYQPQLVKPVGESRILDDEAFNGIARQPLAQVFAPANGGQQFLAVVNHYKSKGSVARGDADTGDGQGNNARLRAEMSKALLAWIDGNEQWRDLPQFVMGDFNAYAKEDAMRLLEEGGFTNLEELYDAGHSYQFSGRVGSLDHVMANAAARKLTTGADVWDINADESNSFEYSRRNYNATDFYAADPFRSSDHDPIRVGFTLTPNAPQPDAPEVDSSNSSLGSLDSTWGRLGIGVGITALLAGLIGGGVWWWQNHRR</sequence>
<gene>
    <name evidence="5" type="ORF">CUROG_05300</name>
</gene>
<evidence type="ECO:0000313" key="6">
    <source>
        <dbReference type="Proteomes" id="UP000326711"/>
    </source>
</evidence>
<dbReference type="AlphaFoldDB" id="A0A5J6Z7U2"/>
<dbReference type="CDD" id="cd10283">
    <property type="entry name" value="MnuA_DNase1-like"/>
    <property type="match status" value="1"/>
</dbReference>
<dbReference type="InterPro" id="IPR047971">
    <property type="entry name" value="ExeM-like"/>
</dbReference>
<evidence type="ECO:0000256" key="3">
    <source>
        <dbReference type="SAM" id="SignalP"/>
    </source>
</evidence>
<feature type="chain" id="PRO_5023889686" evidence="3">
    <location>
        <begin position="31"/>
        <end position="729"/>
    </location>
</feature>
<keyword evidence="5" id="KW-0378">Hydrolase</keyword>
<dbReference type="GO" id="GO:0004527">
    <property type="term" value="F:exonuclease activity"/>
    <property type="evidence" value="ECO:0007669"/>
    <property type="project" value="UniProtKB-KW"/>
</dbReference>
<organism evidence="5 6">
    <name type="scientific">Corynebacterium urogenitale</name>
    <dbReference type="NCBI Taxonomy" id="2487892"/>
    <lineage>
        <taxon>Bacteria</taxon>
        <taxon>Bacillati</taxon>
        <taxon>Actinomycetota</taxon>
        <taxon>Actinomycetes</taxon>
        <taxon>Mycobacteriales</taxon>
        <taxon>Corynebacteriaceae</taxon>
        <taxon>Corynebacterium</taxon>
    </lineage>
</organism>